<name>A0A6J4PIJ3_9ACTN</name>
<dbReference type="EMBL" id="CADCVA010000127">
    <property type="protein sequence ID" value="CAA9413721.1"/>
    <property type="molecule type" value="Genomic_DNA"/>
</dbReference>
<evidence type="ECO:0000313" key="2">
    <source>
        <dbReference type="EMBL" id="CAA9413721.1"/>
    </source>
</evidence>
<feature type="region of interest" description="Disordered" evidence="1">
    <location>
        <begin position="118"/>
        <end position="152"/>
    </location>
</feature>
<gene>
    <name evidence="2" type="ORF">AVDCRST_MAG82-959</name>
</gene>
<accession>A0A6J4PIJ3</accession>
<dbReference type="AlphaFoldDB" id="A0A6J4PIJ3"/>
<feature type="compositionally biased region" description="Basic and acidic residues" evidence="1">
    <location>
        <begin position="128"/>
        <end position="143"/>
    </location>
</feature>
<evidence type="ECO:0008006" key="3">
    <source>
        <dbReference type="Google" id="ProtNLM"/>
    </source>
</evidence>
<evidence type="ECO:0000256" key="1">
    <source>
        <dbReference type="SAM" id="MobiDB-lite"/>
    </source>
</evidence>
<protein>
    <recommendedName>
        <fullName evidence="3">COG1399 protein, clustered with ribosomal protein L32p</fullName>
    </recommendedName>
</protein>
<organism evidence="2">
    <name type="scientific">uncultured Rubrobacteraceae bacterium</name>
    <dbReference type="NCBI Taxonomy" id="349277"/>
    <lineage>
        <taxon>Bacteria</taxon>
        <taxon>Bacillati</taxon>
        <taxon>Actinomycetota</taxon>
        <taxon>Rubrobacteria</taxon>
        <taxon>Rubrobacterales</taxon>
        <taxon>Rubrobacteraceae</taxon>
        <taxon>environmental samples</taxon>
    </lineage>
</organism>
<proteinExistence type="predicted"/>
<sequence length="152" mass="16868">MNHSIPLRRPGAEVGDTHEVRAEFSAGPFDLYGRHHEVTKVEAEVGVTRLSEGLHLDVRVVAKVLTACDRTLEPTELELDFGDSEFLSGPNDSEVCVQDWTLDLARYTERALPNEVPMQVFSPGTEPVHPDGDGDEVDPRWRSLDGLFASRS</sequence>
<reference evidence="2" key="1">
    <citation type="submission" date="2020-02" db="EMBL/GenBank/DDBJ databases">
        <authorList>
            <person name="Meier V. D."/>
        </authorList>
    </citation>
    <scope>NUCLEOTIDE SEQUENCE</scope>
    <source>
        <strain evidence="2">AVDCRST_MAG82</strain>
    </source>
</reference>